<dbReference type="PANTHER" id="PTHR37171:SF1">
    <property type="entry name" value="SERINE_THREONINE-PROTEIN KINASE YRZF-RELATED"/>
    <property type="match status" value="1"/>
</dbReference>
<name>A0A369JZZ6_HYPMA</name>
<dbReference type="OrthoDB" id="3250851at2759"/>
<proteinExistence type="predicted"/>
<dbReference type="SUPFAM" id="SSF56112">
    <property type="entry name" value="Protein kinase-like (PK-like)"/>
    <property type="match status" value="1"/>
</dbReference>
<organism evidence="1 2">
    <name type="scientific">Hypsizygus marmoreus</name>
    <name type="common">White beech mushroom</name>
    <name type="synonym">Agaricus marmoreus</name>
    <dbReference type="NCBI Taxonomy" id="39966"/>
    <lineage>
        <taxon>Eukaryota</taxon>
        <taxon>Fungi</taxon>
        <taxon>Dikarya</taxon>
        <taxon>Basidiomycota</taxon>
        <taxon>Agaricomycotina</taxon>
        <taxon>Agaricomycetes</taxon>
        <taxon>Agaricomycetidae</taxon>
        <taxon>Agaricales</taxon>
        <taxon>Tricholomatineae</taxon>
        <taxon>Lyophyllaceae</taxon>
        <taxon>Hypsizygus</taxon>
    </lineage>
</organism>
<dbReference type="Gene3D" id="1.10.510.10">
    <property type="entry name" value="Transferase(Phosphotransferase) domain 1"/>
    <property type="match status" value="1"/>
</dbReference>
<evidence type="ECO:0000313" key="1">
    <source>
        <dbReference type="EMBL" id="RDB26800.1"/>
    </source>
</evidence>
<keyword evidence="2" id="KW-1185">Reference proteome</keyword>
<sequence>MSSPAAQGSSMSMASDQISLTAEVGYGEGCKTWGSMGMASVEDHTAISEACSTDSPTLAAPWGDNNNNPSSCVVMHWSSPSSSNVVVSTLPKASWKGESSHVGSKPQCLPTYFLNAFRSHPYSARSRLDLSFSLETGGSYPLSVEVVKPFEPFTSAVALLVRPRSSSGARALGLPSTFVVKINDIRHSIRDELRYLPPWSPSFEASLRSFVEHTKQGTSNQCGPDLEKAWDDETDNYQFRKECYDREVAAYHHLHTLQGRYIPRFYGTFRYPFKTSFRSSAVPHGADMAASILDFAEGMALEYIDGCNLAQAHSNVNIPRADVERASEATLQIMKHLRNLGLWHGDCRPENVLMRSQARHNPVLIDFGISSIKRPTESLAQWMATHDEIQEMRYVLSEAGMHIESPQREFADPPNGYIYFNRMVERKSKEWRERFYDPVQIDGPGYVGKMAGRHMVRYEDARWKLKPGVKRVDDHRYD</sequence>
<dbReference type="InParanoid" id="A0A369JZZ6"/>
<dbReference type="AlphaFoldDB" id="A0A369JZZ6"/>
<dbReference type="PANTHER" id="PTHR37171">
    <property type="entry name" value="SERINE/THREONINE-PROTEIN KINASE YRZF-RELATED"/>
    <property type="match status" value="1"/>
</dbReference>
<dbReference type="EMBL" id="LUEZ02000023">
    <property type="protein sequence ID" value="RDB26800.1"/>
    <property type="molecule type" value="Genomic_DNA"/>
</dbReference>
<dbReference type="InterPro" id="IPR052396">
    <property type="entry name" value="Meiotic_Drive_Suppr_Kinase"/>
</dbReference>
<reference evidence="1" key="1">
    <citation type="submission" date="2018-04" db="EMBL/GenBank/DDBJ databases">
        <title>Whole genome sequencing of Hypsizygus marmoreus.</title>
        <authorList>
            <person name="Choi I.-G."/>
            <person name="Min B."/>
            <person name="Kim J.-G."/>
            <person name="Kim S."/>
            <person name="Oh Y.-L."/>
            <person name="Kong W.-S."/>
            <person name="Park H."/>
            <person name="Jeong J."/>
            <person name="Song E.-S."/>
        </authorList>
    </citation>
    <scope>NUCLEOTIDE SEQUENCE [LARGE SCALE GENOMIC DNA]</scope>
    <source>
        <strain evidence="1">51987-8</strain>
    </source>
</reference>
<accession>A0A369JZZ6</accession>
<gene>
    <name evidence="1" type="ORF">Hypma_005312</name>
</gene>
<protein>
    <submittedName>
        <fullName evidence="1">Uncharacterized protein</fullName>
    </submittedName>
</protein>
<evidence type="ECO:0000313" key="2">
    <source>
        <dbReference type="Proteomes" id="UP000076154"/>
    </source>
</evidence>
<comment type="caution">
    <text evidence="1">The sequence shown here is derived from an EMBL/GenBank/DDBJ whole genome shotgun (WGS) entry which is preliminary data.</text>
</comment>
<dbReference type="Proteomes" id="UP000076154">
    <property type="component" value="Unassembled WGS sequence"/>
</dbReference>
<dbReference type="InterPro" id="IPR011009">
    <property type="entry name" value="Kinase-like_dom_sf"/>
</dbReference>